<dbReference type="Pfam" id="PF01103">
    <property type="entry name" value="Omp85"/>
    <property type="match status" value="1"/>
</dbReference>
<dbReference type="NCBIfam" id="TIGR03303">
    <property type="entry name" value="OM_YaeT"/>
    <property type="match status" value="1"/>
</dbReference>
<dbReference type="PANTHER" id="PTHR12815">
    <property type="entry name" value="SORTING AND ASSEMBLY MACHINERY SAMM50 PROTEIN FAMILY MEMBER"/>
    <property type="match status" value="1"/>
</dbReference>
<keyword evidence="3" id="KW-0812">Transmembrane</keyword>
<dbReference type="PIRSF" id="PIRSF006076">
    <property type="entry name" value="OM_assembly_OMP85"/>
    <property type="match status" value="1"/>
</dbReference>
<dbReference type="Gene3D" id="2.40.160.50">
    <property type="entry name" value="membrane protein fhac: a member of the omp85/tpsb transporter family"/>
    <property type="match status" value="1"/>
</dbReference>
<dbReference type="GO" id="GO:0051205">
    <property type="term" value="P:protein insertion into membrane"/>
    <property type="evidence" value="ECO:0007669"/>
    <property type="project" value="TreeGrafter"/>
</dbReference>
<feature type="domain" description="POTRA" evidence="8">
    <location>
        <begin position="92"/>
        <end position="172"/>
    </location>
</feature>
<evidence type="ECO:0000256" key="3">
    <source>
        <dbReference type="ARBA" id="ARBA00022692"/>
    </source>
</evidence>
<evidence type="ECO:0000256" key="2">
    <source>
        <dbReference type="ARBA" id="ARBA00022452"/>
    </source>
</evidence>
<dbReference type="Pfam" id="PF07244">
    <property type="entry name" value="POTRA"/>
    <property type="match status" value="5"/>
</dbReference>
<feature type="domain" description="POTRA" evidence="8">
    <location>
        <begin position="24"/>
        <end position="91"/>
    </location>
</feature>
<evidence type="ECO:0000256" key="6">
    <source>
        <dbReference type="ARBA" id="ARBA00023136"/>
    </source>
</evidence>
<feature type="domain" description="POTRA" evidence="8">
    <location>
        <begin position="344"/>
        <end position="418"/>
    </location>
</feature>
<proteinExistence type="inferred from homology"/>
<comment type="subcellular location">
    <subcellularLocation>
        <location evidence="1">Membrane</location>
    </subcellularLocation>
</comment>
<keyword evidence="5" id="KW-0677">Repeat</keyword>
<dbReference type="InterPro" id="IPR010827">
    <property type="entry name" value="BamA/TamA_POTRA"/>
</dbReference>
<dbReference type="HAMAP" id="MF_01430">
    <property type="entry name" value="OM_assembly_BamA"/>
    <property type="match status" value="1"/>
</dbReference>
<reference evidence="9" key="1">
    <citation type="submission" date="2018-06" db="EMBL/GenBank/DDBJ databases">
        <authorList>
            <person name="Zhirakovskaya E."/>
        </authorList>
    </citation>
    <scope>NUCLEOTIDE SEQUENCE</scope>
</reference>
<organism evidence="9">
    <name type="scientific">hydrothermal vent metagenome</name>
    <dbReference type="NCBI Taxonomy" id="652676"/>
    <lineage>
        <taxon>unclassified sequences</taxon>
        <taxon>metagenomes</taxon>
        <taxon>ecological metagenomes</taxon>
    </lineage>
</organism>
<evidence type="ECO:0000256" key="5">
    <source>
        <dbReference type="ARBA" id="ARBA00022737"/>
    </source>
</evidence>
<keyword evidence="4" id="KW-0732">Signal</keyword>
<feature type="domain" description="POTRA" evidence="8">
    <location>
        <begin position="175"/>
        <end position="260"/>
    </location>
</feature>
<dbReference type="GO" id="GO:1990063">
    <property type="term" value="C:Bam protein complex"/>
    <property type="evidence" value="ECO:0007669"/>
    <property type="project" value="TreeGrafter"/>
</dbReference>
<sequence length="758" mass="84877">MKKKLALTLISCFVGKLAFAYDPFVIKDIQLEGLQRITVGTVFNYLPVKIGDTLNEKLGAQAIRRLYKSGYFKDVRIERDGNVLVIFVAERSAIANVKFEGNSDITTDQLKTSLKQLGLAKGRVLDRSLLDKIEQELKRQYYSLGKYGVKVTAKTEQLERNRVDVTIKIAEGDPAEIAAITITGNKKFSSQTLLKHMKLGEDSLFGGRNKYSKQLLAADLETIKSWYLDRGYINFKIDSTQVSLTPDKEEVYITINLSEGNEFKIRSVKLAGDLIVSEKELWPLVSVKADDIFSRRKSLDTNERISNRLAEEGYAFANVNIVPDIDKDTRTVGLTIFIDPGRRVYVRRVNISGNSKSKDEVIRREIRQMEGDWMSTKLVSTSRTRLDRLGFFDKVNVETPSVPGTTDQVDVNFTVSERPTGNLTAGVGYSDSQGAMINMAITQQNFVGTGKQVGISIDRSSVSSNISLNYTDPYYTPDGISRGFRLYYRKLDTRTIYVTNYLTESHGLSVSYGLPLNETDRSQFTLGYDSTGLFSDATYTAQDILDFIDKNGNVYSTFNAGVSWLRDRRNRRILPTSGAYTRAGADVTLPGSDLQYYKLNLRHVQYFSLGKKITLMLKGVVGYAKGYGNTDSLPPFQRYYAGGSNSVRGYQSNSLGPLDARTNYTVGGDKKFVGNIELILPNPFSEKSASTRISAFFDIGNVFAAQEKIEFKQLRQSVGMAFLWLAPVGAMRFSYAVPLNNQPSDRLQTFQFTMGSPF</sequence>
<dbReference type="InterPro" id="IPR023707">
    <property type="entry name" value="OM_assembly_BamA"/>
</dbReference>
<dbReference type="PANTHER" id="PTHR12815:SF23">
    <property type="entry name" value="OUTER MEMBRANE PROTEIN ASSEMBLY FACTOR BAMA"/>
    <property type="match status" value="1"/>
</dbReference>
<evidence type="ECO:0000313" key="9">
    <source>
        <dbReference type="EMBL" id="VAX12563.1"/>
    </source>
</evidence>
<evidence type="ECO:0000256" key="4">
    <source>
        <dbReference type="ARBA" id="ARBA00022729"/>
    </source>
</evidence>
<keyword evidence="2" id="KW-1134">Transmembrane beta strand</keyword>
<dbReference type="EMBL" id="UOFZ01000052">
    <property type="protein sequence ID" value="VAX12563.1"/>
    <property type="molecule type" value="Genomic_DNA"/>
</dbReference>
<evidence type="ECO:0000256" key="7">
    <source>
        <dbReference type="ARBA" id="ARBA00023237"/>
    </source>
</evidence>
<dbReference type="AlphaFoldDB" id="A0A3B1BK99"/>
<accession>A0A3B1BK99</accession>
<evidence type="ECO:0000259" key="8">
    <source>
        <dbReference type="PROSITE" id="PS51779"/>
    </source>
</evidence>
<dbReference type="GO" id="GO:0043165">
    <property type="term" value="P:Gram-negative-bacterium-type cell outer membrane assembly"/>
    <property type="evidence" value="ECO:0007669"/>
    <property type="project" value="TreeGrafter"/>
</dbReference>
<dbReference type="InterPro" id="IPR039910">
    <property type="entry name" value="D15-like"/>
</dbReference>
<keyword evidence="7" id="KW-0998">Cell outer membrane</keyword>
<protein>
    <submittedName>
        <fullName evidence="9">Outer membrane protein assembly factor YaeT</fullName>
    </submittedName>
</protein>
<gene>
    <name evidence="9" type="ORF">MNBD_GAMMA24-1004</name>
</gene>
<dbReference type="PROSITE" id="PS51779">
    <property type="entry name" value="POTRA"/>
    <property type="match status" value="4"/>
</dbReference>
<dbReference type="Gene3D" id="3.10.20.310">
    <property type="entry name" value="membrane protein fhac"/>
    <property type="match status" value="5"/>
</dbReference>
<keyword evidence="6" id="KW-0472">Membrane</keyword>
<name>A0A3B1BK99_9ZZZZ</name>
<dbReference type="InterPro" id="IPR000184">
    <property type="entry name" value="Bac_surfAg_D15"/>
</dbReference>
<evidence type="ECO:0000256" key="1">
    <source>
        <dbReference type="ARBA" id="ARBA00004370"/>
    </source>
</evidence>
<dbReference type="InterPro" id="IPR034746">
    <property type="entry name" value="POTRA"/>
</dbReference>